<sequence>MGLLPQGVQLHFRWCHAEASVVRGSGPQDRRQQPARRGRRRQGQSLRQRLVEPAHRPQGRGHRCDHDLGPARHPRRSHVAELPVGGGGPTGDGSRLRRQPREPRDQGLQQHRQPAVVRLGFTQLPARQFHLPAGPGLRPRRHLVGRGLGQQPGATVPRQRRQQDGDGPEGSRQRRHRRGPVRDADRHLRRRRRHRLRRRHPQQPDPGLPQRFVVGGSRLGDPGLPGAVGRHRRPRRLALGRRHRQQAPGQDEHLRRLRLRGHRRLGGYHRLRRPLPGHLRQRLDRLYVRHLGQPGHQALGELTRGVGHVTSASRGLSNQHTLLGLLIWLASAESLCAPAGFELSTARRPETGRAGRRPTR</sequence>
<gene>
    <name evidence="3" type="ORF">BN11_2460011</name>
</gene>
<protein>
    <recommendedName>
        <fullName evidence="2">SOCS box domain-containing protein</fullName>
    </recommendedName>
</protein>
<feature type="compositionally biased region" description="Basic and acidic residues" evidence="1">
    <location>
        <begin position="161"/>
        <end position="172"/>
    </location>
</feature>
<organism evidence="3 4">
    <name type="scientific">Nostocoides australiense Ben110</name>
    <dbReference type="NCBI Taxonomy" id="1193182"/>
    <lineage>
        <taxon>Bacteria</taxon>
        <taxon>Bacillati</taxon>
        <taxon>Actinomycetota</taxon>
        <taxon>Actinomycetes</taxon>
        <taxon>Micrococcales</taxon>
        <taxon>Intrasporangiaceae</taxon>
        <taxon>Nostocoides</taxon>
    </lineage>
</organism>
<evidence type="ECO:0000256" key="1">
    <source>
        <dbReference type="SAM" id="MobiDB-lite"/>
    </source>
</evidence>
<feature type="region of interest" description="Disordered" evidence="1">
    <location>
        <begin position="129"/>
        <end position="230"/>
    </location>
</feature>
<comment type="caution">
    <text evidence="3">The sequence shown here is derived from an EMBL/GenBank/DDBJ whole genome shotgun (WGS) entry which is preliminary data.</text>
</comment>
<feature type="region of interest" description="Disordered" evidence="1">
    <location>
        <begin position="22"/>
        <end position="114"/>
    </location>
</feature>
<dbReference type="InterPro" id="IPR001496">
    <property type="entry name" value="SOCS_box"/>
</dbReference>
<feature type="domain" description="SOCS box" evidence="2">
    <location>
        <begin position="238"/>
        <end position="289"/>
    </location>
</feature>
<name>W6JWV2_9MICO</name>
<evidence type="ECO:0000313" key="3">
    <source>
        <dbReference type="EMBL" id="CCH73236.1"/>
    </source>
</evidence>
<evidence type="ECO:0000313" key="4">
    <source>
        <dbReference type="Proteomes" id="UP000035763"/>
    </source>
</evidence>
<dbReference type="EMBL" id="CAJA01000164">
    <property type="protein sequence ID" value="CCH73236.1"/>
    <property type="molecule type" value="Genomic_DNA"/>
</dbReference>
<feature type="compositionally biased region" description="Basic residues" evidence="1">
    <location>
        <begin position="33"/>
        <end position="42"/>
    </location>
</feature>
<dbReference type="PROSITE" id="PS50225">
    <property type="entry name" value="SOCS"/>
    <property type="match status" value="1"/>
</dbReference>
<evidence type="ECO:0000259" key="2">
    <source>
        <dbReference type="PROSITE" id="PS50225"/>
    </source>
</evidence>
<accession>W6JWV2</accession>
<reference evidence="3 4" key="1">
    <citation type="journal article" date="2013" name="ISME J.">
        <title>A metabolic model for members of the genus Tetrasphaera involved in enhanced biological phosphorus removal.</title>
        <authorList>
            <person name="Kristiansen R."/>
            <person name="Nguyen H.T.T."/>
            <person name="Saunders A.M."/>
            <person name="Nielsen J.L."/>
            <person name="Wimmer R."/>
            <person name="Le V.Q."/>
            <person name="McIlroy S.J."/>
            <person name="Petrovski S."/>
            <person name="Seviour R.J."/>
            <person name="Calteau A."/>
            <person name="Nielsen K.L."/>
            <person name="Nielsen P.H."/>
        </authorList>
    </citation>
    <scope>NUCLEOTIDE SEQUENCE [LARGE SCALE GENOMIC DNA]</scope>
    <source>
        <strain evidence="3 4">Ben110</strain>
    </source>
</reference>
<dbReference type="AlphaFoldDB" id="W6JWV2"/>
<feature type="compositionally biased region" description="Basic residues" evidence="1">
    <location>
        <begin position="187"/>
        <end position="201"/>
    </location>
</feature>
<dbReference type="Proteomes" id="UP000035763">
    <property type="component" value="Unassembled WGS sequence"/>
</dbReference>
<proteinExistence type="predicted"/>
<keyword evidence="4" id="KW-1185">Reference proteome</keyword>